<accession>A0A6C0F523</accession>
<dbReference type="InterPro" id="IPR043519">
    <property type="entry name" value="NT_sf"/>
</dbReference>
<dbReference type="GO" id="GO:0005634">
    <property type="term" value="C:nucleus"/>
    <property type="evidence" value="ECO:0007669"/>
    <property type="project" value="TreeGrafter"/>
</dbReference>
<dbReference type="InterPro" id="IPR002054">
    <property type="entry name" value="DNA-dir_DNA_pol_X"/>
</dbReference>
<dbReference type="InterPro" id="IPR029319">
    <property type="entry name" value="DNA_ligase_OB"/>
</dbReference>
<keyword evidence="4" id="KW-0235">DNA replication</keyword>
<dbReference type="Gene3D" id="3.30.1490.70">
    <property type="match status" value="1"/>
</dbReference>
<keyword evidence="3" id="KW-0548">Nucleotidyltransferase</keyword>
<dbReference type="InterPro" id="IPR012340">
    <property type="entry name" value="NA-bd_OB-fold"/>
</dbReference>
<dbReference type="InterPro" id="IPR002008">
    <property type="entry name" value="DNA_pol_X_beta-like"/>
</dbReference>
<keyword evidence="1" id="KW-0237">DNA synthesis</keyword>
<dbReference type="SUPFAM" id="SSF81301">
    <property type="entry name" value="Nucleotidyltransferase"/>
    <property type="match status" value="1"/>
</dbReference>
<evidence type="ECO:0000256" key="1">
    <source>
        <dbReference type="ARBA" id="ARBA00022634"/>
    </source>
</evidence>
<dbReference type="PRINTS" id="PR00870">
    <property type="entry name" value="DNAPOLXBETA"/>
</dbReference>
<dbReference type="GO" id="GO:0006310">
    <property type="term" value="P:DNA recombination"/>
    <property type="evidence" value="ECO:0007669"/>
    <property type="project" value="InterPro"/>
</dbReference>
<dbReference type="Gene3D" id="1.10.150.20">
    <property type="entry name" value="5' to 3' exonuclease, C-terminal subdomain"/>
    <property type="match status" value="1"/>
</dbReference>
<dbReference type="CDD" id="cd00141">
    <property type="entry name" value="NT_POLXc"/>
    <property type="match status" value="1"/>
</dbReference>
<evidence type="ECO:0000259" key="5">
    <source>
        <dbReference type="PROSITE" id="PS50160"/>
    </source>
</evidence>
<dbReference type="InterPro" id="IPR018944">
    <property type="entry name" value="DNA_pol_lambd_fingers_domain"/>
</dbReference>
<dbReference type="InterPro" id="IPR029398">
    <property type="entry name" value="PolB_thumb"/>
</dbReference>
<dbReference type="InterPro" id="IPR028207">
    <property type="entry name" value="DNA_pol_B_palm_palm"/>
</dbReference>
<dbReference type="PANTHER" id="PTHR11276">
    <property type="entry name" value="DNA POLYMERASE TYPE-X FAMILY MEMBER"/>
    <property type="match status" value="1"/>
</dbReference>
<dbReference type="Pfam" id="PF10391">
    <property type="entry name" value="DNA_pol_lambd_f"/>
    <property type="match status" value="1"/>
</dbReference>
<evidence type="ECO:0000313" key="6">
    <source>
        <dbReference type="EMBL" id="QHT36877.1"/>
    </source>
</evidence>
<organism evidence="6">
    <name type="scientific">viral metagenome</name>
    <dbReference type="NCBI Taxonomy" id="1070528"/>
    <lineage>
        <taxon>unclassified sequences</taxon>
        <taxon>metagenomes</taxon>
        <taxon>organismal metagenomes</taxon>
    </lineage>
</organism>
<dbReference type="PRINTS" id="PR00869">
    <property type="entry name" value="DNAPOLX"/>
</dbReference>
<dbReference type="GO" id="GO:0003677">
    <property type="term" value="F:DNA binding"/>
    <property type="evidence" value="ECO:0007669"/>
    <property type="project" value="InterPro"/>
</dbReference>
<dbReference type="GO" id="GO:0003887">
    <property type="term" value="F:DNA-directed DNA polymerase activity"/>
    <property type="evidence" value="ECO:0007669"/>
    <property type="project" value="InterPro"/>
</dbReference>
<dbReference type="SUPFAM" id="SSF50249">
    <property type="entry name" value="Nucleic acid-binding proteins"/>
    <property type="match status" value="1"/>
</dbReference>
<sequence length="634" mass="73376">MEKLQVQLAKEFTHGMSGSRNDTTAYKQPPLGWYMSEKFDGYRALFKYNSEGVGEFYSRAGKRFMAPEWFLDAMPSHRLLGDNILDGELWAGRDNFQAMGIVRKKIPIAEEWTRIQYQVYDITNSSGTFTERLKQLYQIVHNNTKIWDYRKRKSQIESPYRNLESPLIAAEQIPVKTINDLTHYYKQILDAGGEGIMLKHPIMPYSHGRSSYMLKYKPVFDREAIIIDHKQGEGKYKGMLGAFVCRPLINHDTYMTVDMDDNHIFTLSGMDDSIRSSYLQTHPVDTVITYECSGYTDKGKPRFGRYLRIREDVVIKQISNDSTESLKRVKEIFKTLETHYQSVQDTFRAKSYRTVNLALRNIQSDAQLTDGSLQKVKGIGSGTLDKIRSILETGTCEAYEKIKLSQNSPKQDFLKIHGVGVQKANSLVKQGFKSIQDLREKGQDHLNDVQKLGLHYYEDIQQRIPYKEIVQHEIYLKQVLHSVDKDAELTIAGSYRRKKPTSGDIDLLVKGKTKKTYELFVKQLISQGYLVCTFANGSKKFMGMGILQGCKVNRRIDIMYTKPQEYPFAILYFTGSSEFNQRMRSEVLQTGLSINEYSLKDANTKQPVKHVFHTEKDIFDYLQYEYVEPWDRKS</sequence>
<dbReference type="SUPFAM" id="SSF56091">
    <property type="entry name" value="DNA ligase/mRNA capping enzyme, catalytic domain"/>
    <property type="match status" value="1"/>
</dbReference>
<dbReference type="CDD" id="cd07896">
    <property type="entry name" value="Adenylation_kDNA_ligase_like"/>
    <property type="match status" value="1"/>
</dbReference>
<dbReference type="Gene3D" id="1.10.150.110">
    <property type="entry name" value="DNA polymerase beta, N-terminal domain-like"/>
    <property type="match status" value="1"/>
</dbReference>
<dbReference type="Gene3D" id="3.30.210.10">
    <property type="entry name" value="DNA polymerase, thumb domain"/>
    <property type="match status" value="1"/>
</dbReference>
<dbReference type="AlphaFoldDB" id="A0A6C0F523"/>
<dbReference type="Pfam" id="PF14792">
    <property type="entry name" value="DNA_pol_B_palm"/>
    <property type="match status" value="1"/>
</dbReference>
<dbReference type="Gene3D" id="3.30.470.30">
    <property type="entry name" value="DNA ligase/mRNA capping enzyme"/>
    <property type="match status" value="1"/>
</dbReference>
<name>A0A6C0F523_9ZZZZ</name>
<dbReference type="Pfam" id="PF14743">
    <property type="entry name" value="DNA_ligase_OB_2"/>
    <property type="match status" value="1"/>
</dbReference>
<dbReference type="CDD" id="cd08041">
    <property type="entry name" value="OBF_kDNA_ligase_like"/>
    <property type="match status" value="1"/>
</dbReference>
<proteinExistence type="predicted"/>
<dbReference type="PROSITE" id="PS50160">
    <property type="entry name" value="DNA_LIGASE_A3"/>
    <property type="match status" value="1"/>
</dbReference>
<evidence type="ECO:0000256" key="3">
    <source>
        <dbReference type="ARBA" id="ARBA00022695"/>
    </source>
</evidence>
<evidence type="ECO:0000256" key="2">
    <source>
        <dbReference type="ARBA" id="ARBA00022679"/>
    </source>
</evidence>
<protein>
    <recommendedName>
        <fullName evidence="5">ATP-dependent DNA ligase family profile domain-containing protein</fullName>
    </recommendedName>
</protein>
<dbReference type="Gene3D" id="3.30.460.10">
    <property type="entry name" value="Beta Polymerase, domain 2"/>
    <property type="match status" value="1"/>
</dbReference>
<dbReference type="InterPro" id="IPR027421">
    <property type="entry name" value="DNA_pol_lamdba_lyase_dom_sf"/>
</dbReference>
<dbReference type="EMBL" id="MN738786">
    <property type="protein sequence ID" value="QHT36877.1"/>
    <property type="molecule type" value="Genomic_DNA"/>
</dbReference>
<dbReference type="GO" id="GO:0006303">
    <property type="term" value="P:double-strand break repair via nonhomologous end joining"/>
    <property type="evidence" value="ECO:0007669"/>
    <property type="project" value="TreeGrafter"/>
</dbReference>
<dbReference type="SUPFAM" id="SSF47802">
    <property type="entry name" value="DNA polymerase beta, N-terminal domain-like"/>
    <property type="match status" value="1"/>
</dbReference>
<dbReference type="GO" id="GO:0003910">
    <property type="term" value="F:DNA ligase (ATP) activity"/>
    <property type="evidence" value="ECO:0007669"/>
    <property type="project" value="InterPro"/>
</dbReference>
<dbReference type="Pfam" id="PF01068">
    <property type="entry name" value="DNA_ligase_A_M"/>
    <property type="match status" value="1"/>
</dbReference>
<dbReference type="SUPFAM" id="SSF81585">
    <property type="entry name" value="PsbU/PolX domain-like"/>
    <property type="match status" value="1"/>
</dbReference>
<dbReference type="InterPro" id="IPR022312">
    <property type="entry name" value="DNA_pol_X"/>
</dbReference>
<dbReference type="InterPro" id="IPR037160">
    <property type="entry name" value="DNA_Pol_thumb_sf"/>
</dbReference>
<dbReference type="Gene3D" id="2.40.50.140">
    <property type="entry name" value="Nucleic acid-binding proteins"/>
    <property type="match status" value="1"/>
</dbReference>
<dbReference type="PANTHER" id="PTHR11276:SF28">
    <property type="entry name" value="DNA POLYMERASE LAMBDA"/>
    <property type="match status" value="1"/>
</dbReference>
<dbReference type="SMART" id="SM00483">
    <property type="entry name" value="POLXc"/>
    <property type="match status" value="1"/>
</dbReference>
<dbReference type="InterPro" id="IPR012310">
    <property type="entry name" value="DNA_ligase_ATP-dep_cent"/>
</dbReference>
<reference evidence="6" key="1">
    <citation type="journal article" date="2020" name="Nature">
        <title>Giant virus diversity and host interactions through global metagenomics.</title>
        <authorList>
            <person name="Schulz F."/>
            <person name="Roux S."/>
            <person name="Paez-Espino D."/>
            <person name="Jungbluth S."/>
            <person name="Walsh D.A."/>
            <person name="Denef V.J."/>
            <person name="McMahon K.D."/>
            <person name="Konstantinidis K.T."/>
            <person name="Eloe-Fadrosh E.A."/>
            <person name="Kyrpides N.C."/>
            <person name="Woyke T."/>
        </authorList>
    </citation>
    <scope>NUCLEOTIDE SEQUENCE</scope>
    <source>
        <strain evidence="6">GVMAG-S-ERX555967-130</strain>
    </source>
</reference>
<evidence type="ECO:0000256" key="4">
    <source>
        <dbReference type="ARBA" id="ARBA00022705"/>
    </source>
</evidence>
<dbReference type="Pfam" id="PF14791">
    <property type="entry name" value="DNA_pol_B_thumb"/>
    <property type="match status" value="1"/>
</dbReference>
<dbReference type="GO" id="GO:0005524">
    <property type="term" value="F:ATP binding"/>
    <property type="evidence" value="ECO:0007669"/>
    <property type="project" value="InterPro"/>
</dbReference>
<feature type="domain" description="ATP-dependent DNA ligase family profile" evidence="5">
    <location>
        <begin position="151"/>
        <end position="245"/>
    </location>
</feature>
<dbReference type="FunFam" id="3.30.210.10:FF:000002">
    <property type="entry name" value="DNA polymerase"/>
    <property type="match status" value="1"/>
</dbReference>
<keyword evidence="2" id="KW-0808">Transferase</keyword>